<evidence type="ECO:0000256" key="1">
    <source>
        <dbReference type="ARBA" id="ARBA00009500"/>
    </source>
</evidence>
<evidence type="ECO:0000256" key="8">
    <source>
        <dbReference type="ARBA" id="ARBA00030441"/>
    </source>
</evidence>
<evidence type="ECO:0000313" key="11">
    <source>
        <dbReference type="EMBL" id="KAI1902678.1"/>
    </source>
</evidence>
<evidence type="ECO:0000256" key="4">
    <source>
        <dbReference type="ARBA" id="ARBA00022824"/>
    </source>
</evidence>
<evidence type="ECO:0000313" key="12">
    <source>
        <dbReference type="Proteomes" id="UP000829720"/>
    </source>
</evidence>
<keyword evidence="6" id="KW-0143">Chaperone</keyword>
<protein>
    <recommendedName>
        <fullName evidence="2">Serpin H1</fullName>
    </recommendedName>
    <alternativeName>
        <fullName evidence="8">Collagen-binding protein</fullName>
    </alternativeName>
</protein>
<feature type="domain" description="Serpin" evidence="10">
    <location>
        <begin position="131"/>
        <end position="489"/>
    </location>
</feature>
<dbReference type="InterPro" id="IPR042178">
    <property type="entry name" value="Serpin_sf_1"/>
</dbReference>
<evidence type="ECO:0000256" key="7">
    <source>
        <dbReference type="ARBA" id="ARBA00025405"/>
    </source>
</evidence>
<keyword evidence="4" id="KW-0256">Endoplasmic reticulum</keyword>
<dbReference type="OrthoDB" id="671595at2759"/>
<evidence type="ECO:0000256" key="6">
    <source>
        <dbReference type="ARBA" id="ARBA00023186"/>
    </source>
</evidence>
<dbReference type="Proteomes" id="UP000829720">
    <property type="component" value="Unassembled WGS sequence"/>
</dbReference>
<dbReference type="InterPro" id="IPR036186">
    <property type="entry name" value="Serpin_sf"/>
</dbReference>
<dbReference type="EMBL" id="JAERUA010000002">
    <property type="protein sequence ID" value="KAI1902678.1"/>
    <property type="molecule type" value="Genomic_DNA"/>
</dbReference>
<dbReference type="GO" id="GO:0005615">
    <property type="term" value="C:extracellular space"/>
    <property type="evidence" value="ECO:0007669"/>
    <property type="project" value="InterPro"/>
</dbReference>
<comment type="function">
    <text evidence="7">Binds specifically to collagen. Could be involved as a chaperone in the biosynthetic pathway of collagen.</text>
</comment>
<organism evidence="11 12">
    <name type="scientific">Albula goreensis</name>
    <dbReference type="NCBI Taxonomy" id="1534307"/>
    <lineage>
        <taxon>Eukaryota</taxon>
        <taxon>Metazoa</taxon>
        <taxon>Chordata</taxon>
        <taxon>Craniata</taxon>
        <taxon>Vertebrata</taxon>
        <taxon>Euteleostomi</taxon>
        <taxon>Actinopterygii</taxon>
        <taxon>Neopterygii</taxon>
        <taxon>Teleostei</taxon>
        <taxon>Albuliformes</taxon>
        <taxon>Albulidae</taxon>
        <taxon>Albula</taxon>
    </lineage>
</organism>
<dbReference type="PANTHER" id="PTHR11461:SF27">
    <property type="entry name" value="SERPIN H1"/>
    <property type="match status" value="1"/>
</dbReference>
<keyword evidence="3" id="KW-0732">Signal</keyword>
<proteinExistence type="inferred from homology"/>
<dbReference type="Gene3D" id="3.30.497.10">
    <property type="entry name" value="Antithrombin, subunit I, domain 2"/>
    <property type="match status" value="1"/>
</dbReference>
<dbReference type="PANTHER" id="PTHR11461">
    <property type="entry name" value="SERINE PROTEASE INHIBITOR, SERPIN"/>
    <property type="match status" value="1"/>
</dbReference>
<dbReference type="AlphaFoldDB" id="A0A8T3E778"/>
<dbReference type="InterPro" id="IPR000215">
    <property type="entry name" value="Serpin_fam"/>
</dbReference>
<evidence type="ECO:0000256" key="9">
    <source>
        <dbReference type="RuleBase" id="RU000411"/>
    </source>
</evidence>
<comment type="caution">
    <text evidence="11">The sequence shown here is derived from an EMBL/GenBank/DDBJ whole genome shotgun (WGS) entry which is preliminary data.</text>
</comment>
<dbReference type="InterPro" id="IPR042185">
    <property type="entry name" value="Serpin_sf_2"/>
</dbReference>
<dbReference type="Gene3D" id="2.30.39.10">
    <property type="entry name" value="Alpha-1-antitrypsin, domain 1"/>
    <property type="match status" value="1"/>
</dbReference>
<gene>
    <name evidence="11" type="ORF">AGOR_G00018490</name>
</gene>
<dbReference type="PROSITE" id="PS00284">
    <property type="entry name" value="SERPIN"/>
    <property type="match status" value="1"/>
</dbReference>
<keyword evidence="12" id="KW-1185">Reference proteome</keyword>
<evidence type="ECO:0000256" key="2">
    <source>
        <dbReference type="ARBA" id="ARBA00013551"/>
    </source>
</evidence>
<dbReference type="SUPFAM" id="SSF56574">
    <property type="entry name" value="Serpins"/>
    <property type="match status" value="1"/>
</dbReference>
<sequence>MRNGRRLVEFRSHYKGRDILRDSGSFCVGQYKEAESWAVVAKHQRRTSRPSPRLKNGRHRDFHRIEKISFRKMNLPQEHKIKEHCQKVPVARSNDGQCCSSGHSCWTRGCRALSKQDPSAMLSESTNKLGLSLYHTMVNDASLKSQNVLFSPVVLASSLGVMSLGARQNTASQVKSLLNVPLHEEKLHMSFSELLGDVSNEAARNTTWKIGSRLYGPAWAKISKDFAEKSKKHYGHDHNNINFRDKRSALQEINKWAAENTGGKLPEITTDLPAAEGAMFVNTMYFKPHWGEAFSHTMVDKRGFLMSRTRTVSVPMMHRTGFYPYYEDEANQLQIVEMPLGQKQTSLLVIMPFHVEPLERLEKMLTAEHLRQWSKKLKEVAVAVSLPKIDLDIKHELQKHLQQLGLVEAVDKSKADFSGITGKKDLHVSNFLHATAFELNTGGNPFDETVFGREELRSPMLFYADHPFIFLVKDKNTDSILLIGRILKPNGDGRHDEL</sequence>
<dbReference type="Pfam" id="PF00079">
    <property type="entry name" value="Serpin"/>
    <property type="match status" value="1"/>
</dbReference>
<dbReference type="GO" id="GO:0004867">
    <property type="term" value="F:serine-type endopeptidase inhibitor activity"/>
    <property type="evidence" value="ECO:0007669"/>
    <property type="project" value="InterPro"/>
</dbReference>
<evidence type="ECO:0000259" key="10">
    <source>
        <dbReference type="SMART" id="SM00093"/>
    </source>
</evidence>
<keyword evidence="5" id="KW-0325">Glycoprotein</keyword>
<evidence type="ECO:0000256" key="5">
    <source>
        <dbReference type="ARBA" id="ARBA00023180"/>
    </source>
</evidence>
<accession>A0A8T3E778</accession>
<dbReference type="SMART" id="SM00093">
    <property type="entry name" value="SERPIN"/>
    <property type="match status" value="1"/>
</dbReference>
<reference evidence="11" key="1">
    <citation type="submission" date="2021-01" db="EMBL/GenBank/DDBJ databases">
        <authorList>
            <person name="Zahm M."/>
            <person name="Roques C."/>
            <person name="Cabau C."/>
            <person name="Klopp C."/>
            <person name="Donnadieu C."/>
            <person name="Jouanno E."/>
            <person name="Lampietro C."/>
            <person name="Louis A."/>
            <person name="Herpin A."/>
            <person name="Echchiki A."/>
            <person name="Berthelot C."/>
            <person name="Parey E."/>
            <person name="Roest-Crollius H."/>
            <person name="Braasch I."/>
            <person name="Postlethwait J."/>
            <person name="Bobe J."/>
            <person name="Montfort J."/>
            <person name="Bouchez O."/>
            <person name="Begum T."/>
            <person name="Mejri S."/>
            <person name="Adams A."/>
            <person name="Chen W.-J."/>
            <person name="Guiguen Y."/>
        </authorList>
    </citation>
    <scope>NUCLEOTIDE SEQUENCE</scope>
    <source>
        <tissue evidence="11">Blood</tissue>
    </source>
</reference>
<dbReference type="GO" id="GO:0005783">
    <property type="term" value="C:endoplasmic reticulum"/>
    <property type="evidence" value="ECO:0007669"/>
    <property type="project" value="TreeGrafter"/>
</dbReference>
<dbReference type="GO" id="GO:0030199">
    <property type="term" value="P:collagen fibril organization"/>
    <property type="evidence" value="ECO:0007669"/>
    <property type="project" value="TreeGrafter"/>
</dbReference>
<dbReference type="InterPro" id="IPR023795">
    <property type="entry name" value="Serpin_CS"/>
</dbReference>
<evidence type="ECO:0000256" key="3">
    <source>
        <dbReference type="ARBA" id="ARBA00022729"/>
    </source>
</evidence>
<comment type="similarity">
    <text evidence="1 9">Belongs to the serpin family.</text>
</comment>
<dbReference type="InterPro" id="IPR023796">
    <property type="entry name" value="Serpin_dom"/>
</dbReference>
<name>A0A8T3E778_9TELE</name>